<dbReference type="EMBL" id="BGPR01077959">
    <property type="protein sequence ID" value="GBL68162.1"/>
    <property type="molecule type" value="Genomic_DNA"/>
</dbReference>
<dbReference type="Pfam" id="PF00078">
    <property type="entry name" value="RVT_1"/>
    <property type="match status" value="1"/>
</dbReference>
<dbReference type="PROSITE" id="PS50878">
    <property type="entry name" value="RT_POL"/>
    <property type="match status" value="1"/>
</dbReference>
<dbReference type="PANTHER" id="PTHR33064:SF37">
    <property type="entry name" value="RIBONUCLEASE H"/>
    <property type="match status" value="1"/>
</dbReference>
<proteinExistence type="predicted"/>
<accession>A0A4Y1ZUW8</accession>
<dbReference type="SUPFAM" id="SSF56672">
    <property type="entry name" value="DNA/RNA polymerases"/>
    <property type="match status" value="1"/>
</dbReference>
<feature type="domain" description="Reverse transcriptase" evidence="2">
    <location>
        <begin position="150"/>
        <end position="332"/>
    </location>
</feature>
<dbReference type="PROSITE" id="PS00141">
    <property type="entry name" value="ASP_PROTEASE"/>
    <property type="match status" value="1"/>
</dbReference>
<dbReference type="InterPro" id="IPR001969">
    <property type="entry name" value="Aspartic_peptidase_AS"/>
</dbReference>
<name>A0A4Y1ZUW8_ARAVE</name>
<dbReference type="OrthoDB" id="2348824at2759"/>
<evidence type="ECO:0000313" key="4">
    <source>
        <dbReference type="EMBL" id="GBL68162.1"/>
    </source>
</evidence>
<dbReference type="InterPro" id="IPR043128">
    <property type="entry name" value="Rev_trsase/Diguanyl_cyclase"/>
</dbReference>
<dbReference type="GO" id="GO:0071897">
    <property type="term" value="P:DNA biosynthetic process"/>
    <property type="evidence" value="ECO:0007669"/>
    <property type="project" value="UniProtKB-ARBA"/>
</dbReference>
<evidence type="ECO:0000313" key="3">
    <source>
        <dbReference type="EMBL" id="GBL67551.1"/>
    </source>
</evidence>
<dbReference type="Gene3D" id="3.30.70.270">
    <property type="match status" value="1"/>
</dbReference>
<organism evidence="4 5">
    <name type="scientific">Araneus ventricosus</name>
    <name type="common">Orbweaver spider</name>
    <name type="synonym">Epeira ventricosa</name>
    <dbReference type="NCBI Taxonomy" id="182803"/>
    <lineage>
        <taxon>Eukaryota</taxon>
        <taxon>Metazoa</taxon>
        <taxon>Ecdysozoa</taxon>
        <taxon>Arthropoda</taxon>
        <taxon>Chelicerata</taxon>
        <taxon>Arachnida</taxon>
        <taxon>Araneae</taxon>
        <taxon>Araneomorphae</taxon>
        <taxon>Entelegynae</taxon>
        <taxon>Araneoidea</taxon>
        <taxon>Araneidae</taxon>
        <taxon>Araneus</taxon>
    </lineage>
</organism>
<dbReference type="GO" id="GO:0004190">
    <property type="term" value="F:aspartic-type endopeptidase activity"/>
    <property type="evidence" value="ECO:0007669"/>
    <property type="project" value="InterPro"/>
</dbReference>
<dbReference type="AlphaFoldDB" id="A0A4Y1ZUW8"/>
<protein>
    <submittedName>
        <fullName evidence="4">Retrovirus-related Pol polyprotein from transposon opus</fullName>
    </submittedName>
</protein>
<dbReference type="InterPro" id="IPR000477">
    <property type="entry name" value="RT_dom"/>
</dbReference>
<comment type="caution">
    <text evidence="4">The sequence shown here is derived from an EMBL/GenBank/DDBJ whole genome shotgun (WGS) entry which is preliminary data.</text>
</comment>
<evidence type="ECO:0000259" key="2">
    <source>
        <dbReference type="PROSITE" id="PS50878"/>
    </source>
</evidence>
<sequence>MREPKKNIVKRNKSNKEMIKEKTNNKISKEKGEYKRDSMKHKVSNNTSNKEKDKNKIKENGKIYVKEVQNKLDEDVVIMSCNSSNNLNLPIIDLKFSDSCFAALLDTGANVSLIQPSALEKIKEQNKTKPYPMTKIAHDFAKQEIQKLLEAGIIEPSTLNYSFPIIFVKKKSDSKKLKFRMVVDYRLLNSVTESFKIYLPKIADILHEISGKKWYSVLDLKSAFFQIKLKNSDKQKLAFCSELGNFQPTRLPFGSKNSTSYFHLLISKCLDDLKGPNIQFFLDDIIIAANSIFEMDTRLQLVFDRLAKFNLTLDPNKIQICKTNITYLGFNISANG</sequence>
<dbReference type="Gene3D" id="3.10.10.10">
    <property type="entry name" value="HIV Type 1 Reverse Transcriptase, subunit A, domain 1"/>
    <property type="match status" value="1"/>
</dbReference>
<reference evidence="4 5" key="1">
    <citation type="journal article" date="2019" name="Sci. Rep.">
        <title>Orb-weaving spider Araneus ventricosus genome elucidates the spidroin gene catalogue.</title>
        <authorList>
            <person name="Kono N."/>
            <person name="Nakamura H."/>
            <person name="Ohtoshi R."/>
            <person name="Moran D.A.P."/>
            <person name="Shinohara A."/>
            <person name="Yoshida Y."/>
            <person name="Fujiwara M."/>
            <person name="Mori M."/>
            <person name="Tomita M."/>
            <person name="Arakawa K."/>
        </authorList>
    </citation>
    <scope>NUCLEOTIDE SEQUENCE [LARGE SCALE GENOMIC DNA]</scope>
</reference>
<evidence type="ECO:0000256" key="1">
    <source>
        <dbReference type="SAM" id="MobiDB-lite"/>
    </source>
</evidence>
<dbReference type="GO" id="GO:0006508">
    <property type="term" value="P:proteolysis"/>
    <property type="evidence" value="ECO:0007669"/>
    <property type="project" value="InterPro"/>
</dbReference>
<dbReference type="EMBL" id="BGPR01077827">
    <property type="protein sequence ID" value="GBL67551.1"/>
    <property type="molecule type" value="Genomic_DNA"/>
</dbReference>
<feature type="region of interest" description="Disordered" evidence="1">
    <location>
        <begin position="1"/>
        <end position="56"/>
    </location>
</feature>
<dbReference type="InterPro" id="IPR043502">
    <property type="entry name" value="DNA/RNA_pol_sf"/>
</dbReference>
<dbReference type="PANTHER" id="PTHR33064">
    <property type="entry name" value="POL PROTEIN"/>
    <property type="match status" value="1"/>
</dbReference>
<gene>
    <name evidence="4" type="primary">pol_834</name>
    <name evidence="3" type="synonym">pol_3352</name>
    <name evidence="4" type="ORF">AVEN_185130_1</name>
    <name evidence="3" type="ORF">AVEN_198095_1</name>
</gene>
<feature type="compositionally biased region" description="Basic and acidic residues" evidence="1">
    <location>
        <begin position="14"/>
        <end position="37"/>
    </location>
</feature>
<dbReference type="InterPro" id="IPR051320">
    <property type="entry name" value="Viral_Replic_Matur_Polypro"/>
</dbReference>
<keyword evidence="5" id="KW-1185">Reference proteome</keyword>
<dbReference type="CDD" id="cd01647">
    <property type="entry name" value="RT_LTR"/>
    <property type="match status" value="1"/>
</dbReference>
<evidence type="ECO:0000313" key="5">
    <source>
        <dbReference type="Proteomes" id="UP000499080"/>
    </source>
</evidence>
<dbReference type="Proteomes" id="UP000499080">
    <property type="component" value="Unassembled WGS sequence"/>
</dbReference>